<dbReference type="RefSeq" id="WP_123326587.1">
    <property type="nucleotide sequence ID" value="NZ_JBHRSX010000005.1"/>
</dbReference>
<comment type="caution">
    <text evidence="1">The sequence shown here is derived from an EMBL/GenBank/DDBJ whole genome shotgun (WGS) entry which is preliminary data.</text>
</comment>
<name>A0ABV7JQK2_9ALTE</name>
<accession>A0ABV7JQK2</accession>
<evidence type="ECO:0000313" key="2">
    <source>
        <dbReference type="Proteomes" id="UP001595477"/>
    </source>
</evidence>
<organism evidence="1 2">
    <name type="scientific">Alteromonas oceani</name>
    <dbReference type="NCBI Taxonomy" id="2071609"/>
    <lineage>
        <taxon>Bacteria</taxon>
        <taxon>Pseudomonadati</taxon>
        <taxon>Pseudomonadota</taxon>
        <taxon>Gammaproteobacteria</taxon>
        <taxon>Alteromonadales</taxon>
        <taxon>Alteromonadaceae</taxon>
        <taxon>Alteromonas/Salinimonas group</taxon>
        <taxon>Alteromonas</taxon>
    </lineage>
</organism>
<evidence type="ECO:0000313" key="1">
    <source>
        <dbReference type="EMBL" id="MFC3200359.1"/>
    </source>
</evidence>
<proteinExistence type="predicted"/>
<gene>
    <name evidence="1" type="ORF">ACFOEW_00800</name>
</gene>
<sequence>MKISIENISGIKEISAVQDRLSQGEIIVVRGFFSEQIMELLENSIARLLENEATWMPLYDECEDYHRINDEYPKSYVKAKTHSFMFHFFKKMNSDLLQATMPLWDLKLQWGGVNEESAKNAKLTALPSDGYIARVVSHLYPAGGGYLAKHRDPINQANMIQTLIVGSQFGRDFKTGGLYVYATDGTPFFVDECCDKGDLLLFDQSFQHEVKPVDVKQNLDWGSMAGRLQHVLLFTRSDYLKGSVADVES</sequence>
<keyword evidence="2" id="KW-1185">Reference proteome</keyword>
<evidence type="ECO:0008006" key="3">
    <source>
        <dbReference type="Google" id="ProtNLM"/>
    </source>
</evidence>
<dbReference type="EMBL" id="JBHRSX010000005">
    <property type="protein sequence ID" value="MFC3200359.1"/>
    <property type="molecule type" value="Genomic_DNA"/>
</dbReference>
<protein>
    <recommendedName>
        <fullName evidence="3">Fe2OG dioxygenase domain-containing protein</fullName>
    </recommendedName>
</protein>
<reference evidence="2" key="1">
    <citation type="journal article" date="2019" name="Int. J. Syst. Evol. Microbiol.">
        <title>The Global Catalogue of Microorganisms (GCM) 10K type strain sequencing project: providing services to taxonomists for standard genome sequencing and annotation.</title>
        <authorList>
            <consortium name="The Broad Institute Genomics Platform"/>
            <consortium name="The Broad Institute Genome Sequencing Center for Infectious Disease"/>
            <person name="Wu L."/>
            <person name="Ma J."/>
        </authorList>
    </citation>
    <scope>NUCLEOTIDE SEQUENCE [LARGE SCALE GENOMIC DNA]</scope>
    <source>
        <strain evidence="2">KCTC 52449</strain>
    </source>
</reference>
<dbReference type="Proteomes" id="UP001595477">
    <property type="component" value="Unassembled WGS sequence"/>
</dbReference>